<evidence type="ECO:0000313" key="2">
    <source>
        <dbReference type="Proteomes" id="UP000027170"/>
    </source>
</evidence>
<dbReference type="EMBL" id="JFZV01000014">
    <property type="protein sequence ID" value="KDN13952.1"/>
    <property type="molecule type" value="Genomic_DNA"/>
</dbReference>
<dbReference type="AlphaFoldDB" id="A0A836MPV1"/>
<name>A0A836MPV1_9NEIS</name>
<comment type="caution">
    <text evidence="1">The sequence shown here is derived from an EMBL/GenBank/DDBJ whole genome shotgun (WGS) entry which is preliminary data.</text>
</comment>
<accession>A0A836MPV1</accession>
<sequence length="40" mass="4409">MPNTLLDSVNAESYLDIAGTKKLALPPADFIQVMIRSDFL</sequence>
<gene>
    <name evidence="1" type="ORF">SALWKB29_2023</name>
</gene>
<proteinExistence type="predicted"/>
<evidence type="ECO:0000313" key="1">
    <source>
        <dbReference type="EMBL" id="KDN13952.1"/>
    </source>
</evidence>
<organism evidence="1 2">
    <name type="scientific">Snodgrassella communis</name>
    <dbReference type="NCBI Taxonomy" id="2946699"/>
    <lineage>
        <taxon>Bacteria</taxon>
        <taxon>Pseudomonadati</taxon>
        <taxon>Pseudomonadota</taxon>
        <taxon>Betaproteobacteria</taxon>
        <taxon>Neisseriales</taxon>
        <taxon>Neisseriaceae</taxon>
        <taxon>Snodgrassella</taxon>
    </lineage>
</organism>
<reference evidence="1 2" key="1">
    <citation type="submission" date="2014-03" db="EMBL/GenBank/DDBJ databases">
        <title>The genomes of two eusocial bee gut symbionts.</title>
        <authorList>
            <person name="Kwong W.K."/>
            <person name="Engel P."/>
            <person name="Koch H."/>
            <person name="Moran N.A."/>
        </authorList>
    </citation>
    <scope>NUCLEOTIDE SEQUENCE [LARGE SCALE GENOMIC DNA]</scope>
    <source>
        <strain evidence="2">wkB29</strain>
    </source>
</reference>
<keyword evidence="2" id="KW-1185">Reference proteome</keyword>
<dbReference type="Proteomes" id="UP000027170">
    <property type="component" value="Unassembled WGS sequence"/>
</dbReference>
<protein>
    <submittedName>
        <fullName evidence="1">Uncharacterized protein</fullName>
    </submittedName>
</protein>